<name>A0AAJ4A426_9BACT</name>
<dbReference type="RefSeq" id="WP_152299608.1">
    <property type="nucleotide sequence ID" value="NZ_CP041166.1"/>
</dbReference>
<accession>A0AAJ4A426</accession>
<protein>
    <submittedName>
        <fullName evidence="1">Uncharacterized protein</fullName>
    </submittedName>
</protein>
<dbReference type="KEGG" id="suln:FJR47_06335"/>
<dbReference type="AlphaFoldDB" id="A0AAJ4A426"/>
<dbReference type="EMBL" id="CP041166">
    <property type="protein sequence ID" value="QFR43545.1"/>
    <property type="molecule type" value="Genomic_DNA"/>
</dbReference>
<sequence>MRKLYAAGINYNQSGIRDILKNLSTEDKNSIIVRLSSMNQTDRSAVITQIKKIDPDTLSLQDYVNALNSMLNKSNLNKIKIENFSVSI</sequence>
<gene>
    <name evidence="1" type="ORF">FJR47_06335</name>
</gene>
<organism evidence="1 2">
    <name type="scientific">Sulfurimonas xiamenensis</name>
    <dbReference type="NCBI Taxonomy" id="2590021"/>
    <lineage>
        <taxon>Bacteria</taxon>
        <taxon>Pseudomonadati</taxon>
        <taxon>Campylobacterota</taxon>
        <taxon>Epsilonproteobacteria</taxon>
        <taxon>Campylobacterales</taxon>
        <taxon>Sulfurimonadaceae</taxon>
        <taxon>Sulfurimonas</taxon>
    </lineage>
</organism>
<reference evidence="2" key="1">
    <citation type="submission" date="2019-06" db="EMBL/GenBank/DDBJ databases">
        <title>Sulfurimonas gotlandica sp. nov., a chemoautotrophic and psychrotolerant epsilonproteobacterium isolated from a pelagic redoxcline, and an emended description of the genus Sulfurimonas.</title>
        <authorList>
            <person name="Wang S."/>
            <person name="Jiang L."/>
            <person name="Shao Z."/>
        </authorList>
    </citation>
    <scope>NUCLEOTIDE SEQUENCE [LARGE SCALE GENOMIC DNA]</scope>
    <source>
        <strain evidence="2">1-1N</strain>
    </source>
</reference>
<dbReference type="Proteomes" id="UP000326061">
    <property type="component" value="Chromosome"/>
</dbReference>
<evidence type="ECO:0000313" key="2">
    <source>
        <dbReference type="Proteomes" id="UP000326061"/>
    </source>
</evidence>
<proteinExistence type="predicted"/>
<keyword evidence="2" id="KW-1185">Reference proteome</keyword>
<evidence type="ECO:0000313" key="1">
    <source>
        <dbReference type="EMBL" id="QFR43545.1"/>
    </source>
</evidence>